<comment type="caution">
    <text evidence="1">The sequence shown here is derived from an EMBL/GenBank/DDBJ whole genome shotgun (WGS) entry which is preliminary data.</text>
</comment>
<proteinExistence type="predicted"/>
<name>A0ABW2NMN3_9BACL</name>
<accession>A0ABW2NMN3</accession>
<organism evidence="1 2">
    <name type="scientific">Fictibacillus iocasae</name>
    <dbReference type="NCBI Taxonomy" id="2715437"/>
    <lineage>
        <taxon>Bacteria</taxon>
        <taxon>Bacillati</taxon>
        <taxon>Bacillota</taxon>
        <taxon>Bacilli</taxon>
        <taxon>Bacillales</taxon>
        <taxon>Fictibacillaceae</taxon>
        <taxon>Fictibacillus</taxon>
    </lineage>
</organism>
<keyword evidence="2" id="KW-1185">Reference proteome</keyword>
<sequence length="171" mass="19456">MFHPSVYDNLKVVLEGAVYDADFEEKIIITGREDLLDMASAARKYKVSFSLKNGSHDMTGYVSISSSLEDLYQEKINDLPEKAGCSFEYGLTLSVMDIDEDCLSIQHILAPVYGLDAHVQQDLLYQFGKPRGSYENRVRIAYNQPMCENDIPFLEESLPIFIKVMAEIQKR</sequence>
<reference evidence="2" key="1">
    <citation type="journal article" date="2019" name="Int. J. Syst. Evol. Microbiol.">
        <title>The Global Catalogue of Microorganisms (GCM) 10K type strain sequencing project: providing services to taxonomists for standard genome sequencing and annotation.</title>
        <authorList>
            <consortium name="The Broad Institute Genomics Platform"/>
            <consortium name="The Broad Institute Genome Sequencing Center for Infectious Disease"/>
            <person name="Wu L."/>
            <person name="Ma J."/>
        </authorList>
    </citation>
    <scope>NUCLEOTIDE SEQUENCE [LARGE SCALE GENOMIC DNA]</scope>
    <source>
        <strain evidence="2">NBRC 106396</strain>
    </source>
</reference>
<gene>
    <name evidence="1" type="ORF">ACFQPF_02585</name>
</gene>
<dbReference type="RefSeq" id="WP_379746084.1">
    <property type="nucleotide sequence ID" value="NZ_JBHTCP010000004.1"/>
</dbReference>
<protein>
    <submittedName>
        <fullName evidence="1">Uncharacterized protein</fullName>
    </submittedName>
</protein>
<evidence type="ECO:0000313" key="1">
    <source>
        <dbReference type="EMBL" id="MFC7370559.1"/>
    </source>
</evidence>
<dbReference type="EMBL" id="JBHTCP010000004">
    <property type="protein sequence ID" value="MFC7370559.1"/>
    <property type="molecule type" value="Genomic_DNA"/>
</dbReference>
<evidence type="ECO:0000313" key="2">
    <source>
        <dbReference type="Proteomes" id="UP001596549"/>
    </source>
</evidence>
<dbReference type="Proteomes" id="UP001596549">
    <property type="component" value="Unassembled WGS sequence"/>
</dbReference>